<dbReference type="OrthoDB" id="2131401at2759"/>
<evidence type="ECO:0008006" key="9">
    <source>
        <dbReference type="Google" id="ProtNLM"/>
    </source>
</evidence>
<accession>A0A4Q4TII0</accession>
<keyword evidence="3 6" id="KW-0812">Transmembrane</keyword>
<reference evidence="7 8" key="1">
    <citation type="submission" date="2018-06" db="EMBL/GenBank/DDBJ databases">
        <title>Complete Genomes of Monosporascus.</title>
        <authorList>
            <person name="Robinson A.J."/>
            <person name="Natvig D.O."/>
        </authorList>
    </citation>
    <scope>NUCLEOTIDE SEQUENCE [LARGE SCALE GENOMIC DNA]</scope>
    <source>
        <strain evidence="7 8">CBS 110550</strain>
    </source>
</reference>
<feature type="transmembrane region" description="Helical" evidence="6">
    <location>
        <begin position="46"/>
        <end position="66"/>
    </location>
</feature>
<comment type="subcellular location">
    <subcellularLocation>
        <location evidence="1">Membrane</location>
        <topology evidence="1">Multi-pass membrane protein</topology>
    </subcellularLocation>
</comment>
<evidence type="ECO:0000313" key="7">
    <source>
        <dbReference type="EMBL" id="RYP05360.1"/>
    </source>
</evidence>
<dbReference type="AlphaFoldDB" id="A0A4Q4TII0"/>
<evidence type="ECO:0000256" key="4">
    <source>
        <dbReference type="ARBA" id="ARBA00022989"/>
    </source>
</evidence>
<dbReference type="GO" id="GO:0016020">
    <property type="term" value="C:membrane"/>
    <property type="evidence" value="ECO:0007669"/>
    <property type="project" value="UniProtKB-SubCell"/>
</dbReference>
<keyword evidence="5 6" id="KW-0472">Membrane</keyword>
<dbReference type="Proteomes" id="UP000293360">
    <property type="component" value="Unassembled WGS sequence"/>
</dbReference>
<organism evidence="7 8">
    <name type="scientific">Monosporascus ibericus</name>
    <dbReference type="NCBI Taxonomy" id="155417"/>
    <lineage>
        <taxon>Eukaryota</taxon>
        <taxon>Fungi</taxon>
        <taxon>Dikarya</taxon>
        <taxon>Ascomycota</taxon>
        <taxon>Pezizomycotina</taxon>
        <taxon>Sordariomycetes</taxon>
        <taxon>Xylariomycetidae</taxon>
        <taxon>Xylariales</taxon>
        <taxon>Xylariales incertae sedis</taxon>
        <taxon>Monosporascus</taxon>
    </lineage>
</organism>
<evidence type="ECO:0000256" key="6">
    <source>
        <dbReference type="SAM" id="Phobius"/>
    </source>
</evidence>
<evidence type="ECO:0000256" key="1">
    <source>
        <dbReference type="ARBA" id="ARBA00004141"/>
    </source>
</evidence>
<gene>
    <name evidence="7" type="ORF">DL764_003853</name>
</gene>
<feature type="transmembrane region" description="Helical" evidence="6">
    <location>
        <begin position="119"/>
        <end position="139"/>
    </location>
</feature>
<keyword evidence="4 6" id="KW-1133">Transmembrane helix</keyword>
<dbReference type="InterPro" id="IPR019334">
    <property type="entry name" value="TMEM170A/B/YPR153W-like"/>
</dbReference>
<evidence type="ECO:0000256" key="3">
    <source>
        <dbReference type="ARBA" id="ARBA00022692"/>
    </source>
</evidence>
<comment type="similarity">
    <text evidence="2">Belongs to the TMEM170 family.</text>
</comment>
<comment type="caution">
    <text evidence="7">The sequence shown here is derived from an EMBL/GenBank/DDBJ whole genome shotgun (WGS) entry which is preliminary data.</text>
</comment>
<dbReference type="Pfam" id="PF10190">
    <property type="entry name" value="Tmemb_170"/>
    <property type="match status" value="1"/>
</dbReference>
<dbReference type="STRING" id="155417.A0A4Q4TII0"/>
<dbReference type="PANTHER" id="PTHR22779:SF6">
    <property type="entry name" value="SD17342P"/>
    <property type="match status" value="1"/>
</dbReference>
<evidence type="ECO:0000256" key="5">
    <source>
        <dbReference type="ARBA" id="ARBA00023136"/>
    </source>
</evidence>
<name>A0A4Q4TII0_9PEZI</name>
<evidence type="ECO:0000313" key="8">
    <source>
        <dbReference type="Proteomes" id="UP000293360"/>
    </source>
</evidence>
<proteinExistence type="inferred from homology"/>
<sequence length="143" mass="16182">MSQVSAKCRDYPPPGFRNPRFPLLYWPPHETNYAIYSLWDSWRFTATWTLILYVLFHLSAAAVALFMQIGKKRSTWKYIWAVPVIYVFVGGIEAVFAGSIVGLVLGAVYTSGCYGMSTWIPFIWSWINALVLIVSSFSIQGGL</sequence>
<protein>
    <recommendedName>
        <fullName evidence="9">Integral membrane protein</fullName>
    </recommendedName>
</protein>
<keyword evidence="8" id="KW-1185">Reference proteome</keyword>
<evidence type="ECO:0000256" key="2">
    <source>
        <dbReference type="ARBA" id="ARBA00006325"/>
    </source>
</evidence>
<dbReference type="PANTHER" id="PTHR22779">
    <property type="entry name" value="SD17342P"/>
    <property type="match status" value="1"/>
</dbReference>
<dbReference type="EMBL" id="QJNU01000171">
    <property type="protein sequence ID" value="RYP05360.1"/>
    <property type="molecule type" value="Genomic_DNA"/>
</dbReference>
<feature type="transmembrane region" description="Helical" evidence="6">
    <location>
        <begin position="78"/>
        <end position="107"/>
    </location>
</feature>